<dbReference type="CDD" id="cd00796">
    <property type="entry name" value="INT_Rci_Hp1_C"/>
    <property type="match status" value="1"/>
</dbReference>
<dbReference type="InterPro" id="IPR010998">
    <property type="entry name" value="Integrase_recombinase_N"/>
</dbReference>
<dbReference type="InterPro" id="IPR013762">
    <property type="entry name" value="Integrase-like_cat_sf"/>
</dbReference>
<evidence type="ECO:0000256" key="1">
    <source>
        <dbReference type="ARBA" id="ARBA00008857"/>
    </source>
</evidence>
<dbReference type="InterPro" id="IPR011010">
    <property type="entry name" value="DNA_brk_join_enz"/>
</dbReference>
<dbReference type="PANTHER" id="PTHR30349:SF64">
    <property type="entry name" value="PROPHAGE INTEGRASE INTD-RELATED"/>
    <property type="match status" value="1"/>
</dbReference>
<dbReference type="AlphaFoldDB" id="A0A375BWE1"/>
<accession>A0A375BWE1</accession>
<reference evidence="8" key="1">
    <citation type="submission" date="2018-01" db="EMBL/GenBank/DDBJ databases">
        <authorList>
            <person name="Clerissi C."/>
        </authorList>
    </citation>
    <scope>NUCLEOTIDE SEQUENCE</scope>
    <source>
        <strain evidence="8">Cupriavidus sp. LMG 19464</strain>
    </source>
</reference>
<gene>
    <name evidence="8" type="ORF">CBM2587_A80021</name>
</gene>
<dbReference type="EMBL" id="OFSQ01000027">
    <property type="protein sequence ID" value="SOY56729.1"/>
    <property type="molecule type" value="Genomic_DNA"/>
</dbReference>
<name>A0A375BWE1_9BURK</name>
<dbReference type="SUPFAM" id="SSF56349">
    <property type="entry name" value="DNA breaking-rejoining enzymes"/>
    <property type="match status" value="1"/>
</dbReference>
<protein>
    <submittedName>
        <fullName evidence="8">Uncharacterized protein</fullName>
    </submittedName>
</protein>
<dbReference type="PROSITE" id="PS51898">
    <property type="entry name" value="TYR_RECOMBINASE"/>
    <property type="match status" value="1"/>
</dbReference>
<proteinExistence type="inferred from homology"/>
<dbReference type="InterPro" id="IPR044068">
    <property type="entry name" value="CB"/>
</dbReference>
<dbReference type="Gene3D" id="1.10.443.10">
    <property type="entry name" value="Intergrase catalytic core"/>
    <property type="match status" value="1"/>
</dbReference>
<dbReference type="GO" id="GO:0015074">
    <property type="term" value="P:DNA integration"/>
    <property type="evidence" value="ECO:0007669"/>
    <property type="project" value="UniProtKB-KW"/>
</dbReference>
<evidence type="ECO:0000256" key="4">
    <source>
        <dbReference type="ARBA" id="ARBA00023172"/>
    </source>
</evidence>
<feature type="domain" description="Tyr recombinase" evidence="6">
    <location>
        <begin position="153"/>
        <end position="326"/>
    </location>
</feature>
<dbReference type="InterPro" id="IPR050090">
    <property type="entry name" value="Tyrosine_recombinase_XerCD"/>
</dbReference>
<dbReference type="RefSeq" id="WP_198048100.1">
    <property type="nucleotide sequence ID" value="NZ_LT976853.1"/>
</dbReference>
<dbReference type="InterPro" id="IPR002104">
    <property type="entry name" value="Integrase_catalytic"/>
</dbReference>
<evidence type="ECO:0000259" key="7">
    <source>
        <dbReference type="PROSITE" id="PS51900"/>
    </source>
</evidence>
<evidence type="ECO:0000313" key="8">
    <source>
        <dbReference type="EMBL" id="SOY56729.1"/>
    </source>
</evidence>
<organism evidence="8">
    <name type="scientific">Cupriavidus taiwanensis</name>
    <dbReference type="NCBI Taxonomy" id="164546"/>
    <lineage>
        <taxon>Bacteria</taxon>
        <taxon>Pseudomonadati</taxon>
        <taxon>Pseudomonadota</taxon>
        <taxon>Betaproteobacteria</taxon>
        <taxon>Burkholderiales</taxon>
        <taxon>Burkholderiaceae</taxon>
        <taxon>Cupriavidus</taxon>
    </lineage>
</organism>
<evidence type="ECO:0000256" key="3">
    <source>
        <dbReference type="ARBA" id="ARBA00023125"/>
    </source>
</evidence>
<feature type="domain" description="Core-binding (CB)" evidence="7">
    <location>
        <begin position="33"/>
        <end position="129"/>
    </location>
</feature>
<dbReference type="GO" id="GO:0003677">
    <property type="term" value="F:DNA binding"/>
    <property type="evidence" value="ECO:0007669"/>
    <property type="project" value="UniProtKB-UniRule"/>
</dbReference>
<evidence type="ECO:0000259" key="6">
    <source>
        <dbReference type="PROSITE" id="PS51898"/>
    </source>
</evidence>
<sequence length="333" mass="37206">MATQALKSASQASRLAFEVVPVRALSSASRRPLTVAELCDAYMAAYVGSDRSRPSVLKRWCGYLDGMQAAEVDPDHVADALDHWASVPVRRFMGRDDAGHNLYRDMGLPAPASINRAKAALSAVFTWAQQKRLMPKGWQNPCRAVPARTADNARTRFLNPAERKRLLAVAKVSTWNRLYLLVLMALTTGARKGELLSLRYRDLDLEAGTAHLHRTKNGDERVLPLPPAVVAEIRRLGKAPHPEALLFHRIGHWDKPFTIDKAWKTALQAARIEDFRFHDLRHSCASQLAQNGGSLLEIADVLGHRTLDVTKRYSHLCVDHKAKLIHRVMGEIE</sequence>
<evidence type="ECO:0000256" key="5">
    <source>
        <dbReference type="PROSITE-ProRule" id="PRU01248"/>
    </source>
</evidence>
<keyword evidence="2" id="KW-0229">DNA integration</keyword>
<comment type="similarity">
    <text evidence="1">Belongs to the 'phage' integrase family.</text>
</comment>
<dbReference type="PROSITE" id="PS51900">
    <property type="entry name" value="CB"/>
    <property type="match status" value="1"/>
</dbReference>
<keyword evidence="3 5" id="KW-0238">DNA-binding</keyword>
<dbReference type="Pfam" id="PF00589">
    <property type="entry name" value="Phage_integrase"/>
    <property type="match status" value="1"/>
</dbReference>
<evidence type="ECO:0000256" key="2">
    <source>
        <dbReference type="ARBA" id="ARBA00022908"/>
    </source>
</evidence>
<dbReference type="PANTHER" id="PTHR30349">
    <property type="entry name" value="PHAGE INTEGRASE-RELATED"/>
    <property type="match status" value="1"/>
</dbReference>
<dbReference type="Proteomes" id="UP000256780">
    <property type="component" value="Chromosome CBM2587_a"/>
</dbReference>
<dbReference type="GO" id="GO:0006310">
    <property type="term" value="P:DNA recombination"/>
    <property type="evidence" value="ECO:0007669"/>
    <property type="project" value="UniProtKB-KW"/>
</dbReference>
<comment type="caution">
    <text evidence="8">The sequence shown here is derived from an EMBL/GenBank/DDBJ whole genome shotgun (WGS) entry which is preliminary data.</text>
</comment>
<dbReference type="Gene3D" id="1.10.150.130">
    <property type="match status" value="1"/>
</dbReference>
<keyword evidence="4" id="KW-0233">DNA recombination</keyword>